<keyword evidence="1" id="KW-0614">Plasmid</keyword>
<protein>
    <submittedName>
        <fullName evidence="1">Uncharacterized protein</fullName>
    </submittedName>
</protein>
<reference evidence="1" key="1">
    <citation type="journal article" date="1997" name="Proc. Natl. Acad. Sci. U.S.A.">
        <title>Experimental surgery to create subgenomes of Bacillus subtilis 168.</title>
        <authorList>
            <person name="Itaya M."/>
            <person name="Tanaka T."/>
        </authorList>
    </citation>
    <scope>NUCLEOTIDE SEQUENCE</scope>
    <source>
        <strain evidence="1">IAM 11631</strain>
        <plasmid evidence="1">pLS32</plasmid>
    </source>
</reference>
<geneLocation type="plasmid" evidence="1">
    <name>pLS32</name>
</geneLocation>
<dbReference type="AlphaFoldDB" id="E9RJB0"/>
<accession>E9RJB0</accession>
<proteinExistence type="predicted"/>
<evidence type="ECO:0000313" key="1">
    <source>
        <dbReference type="EMBL" id="BAJ77109.1"/>
    </source>
</evidence>
<sequence>MKTETYSKLETILGFLNFIENVEGVVHPETVYEQILDPKIEFVQVIDGDLFNLRYSKSYKELKFVFGDVHEREIDSHIISCLDVIYKSLNDIGSLLDQLSIDSKAS</sequence>
<dbReference type="RefSeq" id="WP_013603377.1">
    <property type="nucleotide sequence ID" value="NC_015149.1"/>
</dbReference>
<dbReference type="EMBL" id="AB615353">
    <property type="protein sequence ID" value="BAJ77109.1"/>
    <property type="molecule type" value="Genomic_DNA"/>
</dbReference>
<organism evidence="1">
    <name type="scientific">Bacillus subtilis subsp. natto</name>
    <dbReference type="NCBI Taxonomy" id="86029"/>
    <lineage>
        <taxon>Bacteria</taxon>
        <taxon>Bacillati</taxon>
        <taxon>Bacillota</taxon>
        <taxon>Bacilli</taxon>
        <taxon>Bacillales</taxon>
        <taxon>Bacillaceae</taxon>
        <taxon>Bacillus</taxon>
    </lineage>
</organism>
<name>E9RJB0_BACNA</name>
<reference evidence="1" key="2">
    <citation type="submission" date="2011-02" db="EMBL/GenBank/DDBJ databases">
        <title>Genetic factors for stable replication of pLS32 in Bacillus subtilis.</title>
        <authorList>
            <person name="Itaya M."/>
        </authorList>
    </citation>
    <scope>NUCLEOTIDE SEQUENCE</scope>
    <source>
        <strain evidence="1">IAM 11631</strain>
        <plasmid evidence="1">pLS32</plasmid>
    </source>
</reference>